<dbReference type="GO" id="GO:0004113">
    <property type="term" value="F:2',3'-cyclic-nucleotide 3'-phosphodiesterase activity"/>
    <property type="evidence" value="ECO:0007669"/>
    <property type="project" value="InterPro"/>
</dbReference>
<evidence type="ECO:0000256" key="2">
    <source>
        <dbReference type="HAMAP-Rule" id="MF_01940"/>
    </source>
</evidence>
<dbReference type="RefSeq" id="WP_130512777.1">
    <property type="nucleotide sequence ID" value="NZ_SHKY01000001.1"/>
</dbReference>
<dbReference type="PANTHER" id="PTHR35561">
    <property type="entry name" value="RNA 2',3'-CYCLIC PHOSPHODIESTERASE"/>
    <property type="match status" value="1"/>
</dbReference>
<dbReference type="SUPFAM" id="SSF55144">
    <property type="entry name" value="LigT-like"/>
    <property type="match status" value="1"/>
</dbReference>
<keyword evidence="3" id="KW-0436">Ligase</keyword>
<dbReference type="GO" id="GO:0016874">
    <property type="term" value="F:ligase activity"/>
    <property type="evidence" value="ECO:0007669"/>
    <property type="project" value="UniProtKB-KW"/>
</dbReference>
<reference evidence="3 4" key="1">
    <citation type="submission" date="2019-02" db="EMBL/GenBank/DDBJ databases">
        <title>Sequencing the genomes of 1000 actinobacteria strains.</title>
        <authorList>
            <person name="Klenk H.-P."/>
        </authorList>
    </citation>
    <scope>NUCLEOTIDE SEQUENCE [LARGE SCALE GENOMIC DNA]</scope>
    <source>
        <strain evidence="3 4">DSM 45162</strain>
    </source>
</reference>
<dbReference type="NCBIfam" id="TIGR02258">
    <property type="entry name" value="2_5_ligase"/>
    <property type="match status" value="1"/>
</dbReference>
<gene>
    <name evidence="3" type="ORF">EV385_6376</name>
</gene>
<evidence type="ECO:0000313" key="3">
    <source>
        <dbReference type="EMBL" id="RZU54425.1"/>
    </source>
</evidence>
<proteinExistence type="inferred from homology"/>
<comment type="function">
    <text evidence="2">Hydrolyzes RNA 2',3'-cyclic phosphodiester to an RNA 2'-phosphomonoester.</text>
</comment>
<dbReference type="PANTHER" id="PTHR35561:SF1">
    <property type="entry name" value="RNA 2',3'-CYCLIC PHOSPHODIESTERASE"/>
    <property type="match status" value="1"/>
</dbReference>
<comment type="caution">
    <text evidence="3">The sequence shown here is derived from an EMBL/GenBank/DDBJ whole genome shotgun (WGS) entry which is preliminary data.</text>
</comment>
<protein>
    <recommendedName>
        <fullName evidence="2">RNA 2',3'-cyclic phosphodiesterase</fullName>
        <shortName evidence="2">RNA 2',3'-CPDase</shortName>
        <ecNumber evidence="2">3.1.4.58</ecNumber>
    </recommendedName>
</protein>
<dbReference type="Pfam" id="PF13563">
    <property type="entry name" value="2_5_RNA_ligase2"/>
    <property type="match status" value="1"/>
</dbReference>
<dbReference type="OrthoDB" id="9787070at2"/>
<dbReference type="InterPro" id="IPR004175">
    <property type="entry name" value="RNA_CPDase"/>
</dbReference>
<dbReference type="Proteomes" id="UP000292564">
    <property type="component" value="Unassembled WGS sequence"/>
</dbReference>
<keyword evidence="4" id="KW-1185">Reference proteome</keyword>
<name>A0A4Q7ZV12_9ACTN</name>
<dbReference type="GO" id="GO:0008664">
    <property type="term" value="F:RNA 2',3'-cyclic 3'-phosphodiesterase activity"/>
    <property type="evidence" value="ECO:0007669"/>
    <property type="project" value="UniProtKB-EC"/>
</dbReference>
<organism evidence="3 4">
    <name type="scientific">Krasilnikovia cinnamomea</name>
    <dbReference type="NCBI Taxonomy" id="349313"/>
    <lineage>
        <taxon>Bacteria</taxon>
        <taxon>Bacillati</taxon>
        <taxon>Actinomycetota</taxon>
        <taxon>Actinomycetes</taxon>
        <taxon>Micromonosporales</taxon>
        <taxon>Micromonosporaceae</taxon>
        <taxon>Krasilnikovia</taxon>
    </lineage>
</organism>
<comment type="similarity">
    <text evidence="2">Belongs to the 2H phosphoesterase superfamily. ThpR family.</text>
</comment>
<dbReference type="Gene3D" id="3.90.1140.10">
    <property type="entry name" value="Cyclic phosphodiesterase"/>
    <property type="match status" value="1"/>
</dbReference>
<dbReference type="EMBL" id="SHKY01000001">
    <property type="protein sequence ID" value="RZU54425.1"/>
    <property type="molecule type" value="Genomic_DNA"/>
</dbReference>
<dbReference type="HAMAP" id="MF_01940">
    <property type="entry name" value="RNA_CPDase"/>
    <property type="match status" value="1"/>
</dbReference>
<feature type="short sequence motif" description="HXTX 2" evidence="2">
    <location>
        <begin position="136"/>
        <end position="139"/>
    </location>
</feature>
<dbReference type="AlphaFoldDB" id="A0A4Q7ZV12"/>
<sequence length="193" mass="21493">MRLFVAAYPPPEVCDDLALRLDGLRVSAAARQGVNIRLARRETWHVTLAFLGEVPDERAPAVSEALRRTADGWRAAGSGAPRLRLSGGGRFGRGRFTVLWVGVDGDLDAVQRLSKQVRREFKRDRLPYDERPFKPHLTVARPGERLDPAEVAADREDLAGYHGPQWSVDSMVLVRSHLGPQPTYDHLSAWPLA</sequence>
<keyword evidence="1 2" id="KW-0378">Hydrolase</keyword>
<dbReference type="EC" id="3.1.4.58" evidence="2"/>
<feature type="active site" description="Proton acceptor" evidence="2">
    <location>
        <position position="136"/>
    </location>
</feature>
<dbReference type="InterPro" id="IPR009097">
    <property type="entry name" value="Cyclic_Pdiesterase"/>
</dbReference>
<feature type="active site" description="Proton donor" evidence="2">
    <location>
        <position position="45"/>
    </location>
</feature>
<evidence type="ECO:0000313" key="4">
    <source>
        <dbReference type="Proteomes" id="UP000292564"/>
    </source>
</evidence>
<comment type="catalytic activity">
    <reaction evidence="2">
        <text>a 3'-end 2',3'-cyclophospho-ribonucleotide-RNA + H2O = a 3'-end 2'-phospho-ribonucleotide-RNA + H(+)</text>
        <dbReference type="Rhea" id="RHEA:11828"/>
        <dbReference type="Rhea" id="RHEA-COMP:10464"/>
        <dbReference type="Rhea" id="RHEA-COMP:17353"/>
        <dbReference type="ChEBI" id="CHEBI:15377"/>
        <dbReference type="ChEBI" id="CHEBI:15378"/>
        <dbReference type="ChEBI" id="CHEBI:83064"/>
        <dbReference type="ChEBI" id="CHEBI:173113"/>
        <dbReference type="EC" id="3.1.4.58"/>
    </reaction>
</comment>
<evidence type="ECO:0000256" key="1">
    <source>
        <dbReference type="ARBA" id="ARBA00022801"/>
    </source>
</evidence>
<accession>A0A4Q7ZV12</accession>
<feature type="short sequence motif" description="HXTX 1" evidence="2">
    <location>
        <begin position="45"/>
        <end position="48"/>
    </location>
</feature>